<gene>
    <name evidence="12" type="ordered locus">DaAHT2_0138</name>
</gene>
<dbReference type="STRING" id="589865.DaAHT2_0138"/>
<dbReference type="EC" id="1.11.1.5" evidence="12"/>
<evidence type="ECO:0000259" key="11">
    <source>
        <dbReference type="PROSITE" id="PS51007"/>
    </source>
</evidence>
<dbReference type="Pfam" id="PF03150">
    <property type="entry name" value="CCP_MauG"/>
    <property type="match status" value="1"/>
</dbReference>
<dbReference type="SUPFAM" id="SSF46626">
    <property type="entry name" value="Cytochrome c"/>
    <property type="match status" value="2"/>
</dbReference>
<dbReference type="PIRSF" id="PIRSF000294">
    <property type="entry name" value="Cytochrome-c_peroxidase"/>
    <property type="match status" value="1"/>
</dbReference>
<evidence type="ECO:0000256" key="9">
    <source>
        <dbReference type="PIRSR" id="PIRSR000294-2"/>
    </source>
</evidence>
<keyword evidence="6 12" id="KW-0560">Oxidoreductase</keyword>
<keyword evidence="7 9" id="KW-0408">Iron</keyword>
<feature type="signal peptide" evidence="10">
    <location>
        <begin position="1"/>
        <end position="24"/>
    </location>
</feature>
<accession>D6Z5W9</accession>
<feature type="binding site" description="covalent" evidence="8">
    <location>
        <position position="76"/>
    </location>
    <ligand>
        <name>heme c</name>
        <dbReference type="ChEBI" id="CHEBI:61717"/>
        <label>1</label>
    </ligand>
</feature>
<evidence type="ECO:0000256" key="5">
    <source>
        <dbReference type="ARBA" id="ARBA00022764"/>
    </source>
</evidence>
<feature type="binding site" description="axial binding residue" evidence="9">
    <location>
        <position position="96"/>
    </location>
    <ligand>
        <name>heme c</name>
        <dbReference type="ChEBI" id="CHEBI:61717"/>
        <label>1</label>
    </ligand>
    <ligandPart>
        <name>Fe</name>
        <dbReference type="ChEBI" id="CHEBI:18248"/>
    </ligandPart>
</feature>
<feature type="domain" description="Cytochrome c" evidence="11">
    <location>
        <begin position="54"/>
        <end position="163"/>
    </location>
</feature>
<dbReference type="PANTHER" id="PTHR30600">
    <property type="entry name" value="CYTOCHROME C PEROXIDASE-RELATED"/>
    <property type="match status" value="1"/>
</dbReference>
<dbReference type="GO" id="GO:0004130">
    <property type="term" value="F:cytochrome-c peroxidase activity"/>
    <property type="evidence" value="ECO:0007669"/>
    <property type="project" value="UniProtKB-EC"/>
</dbReference>
<dbReference type="GO" id="GO:0020037">
    <property type="term" value="F:heme binding"/>
    <property type="evidence" value="ECO:0007669"/>
    <property type="project" value="InterPro"/>
</dbReference>
<evidence type="ECO:0000256" key="8">
    <source>
        <dbReference type="PIRSR" id="PIRSR000294-1"/>
    </source>
</evidence>
<comment type="subcellular location">
    <subcellularLocation>
        <location evidence="1">Periplasm</location>
    </subcellularLocation>
</comment>
<dbReference type="GO" id="GO:0042597">
    <property type="term" value="C:periplasmic space"/>
    <property type="evidence" value="ECO:0007669"/>
    <property type="project" value="UniProtKB-SubCell"/>
</dbReference>
<keyword evidence="5" id="KW-0574">Periplasm</keyword>
<feature type="chain" id="PRO_5003091500" evidence="10">
    <location>
        <begin position="25"/>
        <end position="347"/>
    </location>
</feature>
<dbReference type="eggNOG" id="COG1858">
    <property type="taxonomic scope" value="Bacteria"/>
</dbReference>
<keyword evidence="13" id="KW-1185">Reference proteome</keyword>
<evidence type="ECO:0000256" key="7">
    <source>
        <dbReference type="ARBA" id="ARBA00023004"/>
    </source>
</evidence>
<proteinExistence type="predicted"/>
<protein>
    <submittedName>
        <fullName evidence="12">Cytochrome-c peroxidase</fullName>
        <ecNumber evidence="12">1.11.1.5</ecNumber>
    </submittedName>
</protein>
<comment type="PTM">
    <text evidence="8">Binds 2 heme groups per subunit.</text>
</comment>
<reference evidence="13" key="1">
    <citation type="submission" date="2010-02" db="EMBL/GenBank/DDBJ databases">
        <title>Complete sequence of Desulfurivibrio alkaliphilus AHT2.</title>
        <authorList>
            <consortium name="US DOE Joint Genome Institute"/>
            <person name="Pitluck S."/>
            <person name="Chertkov O."/>
            <person name="Detter J.C."/>
            <person name="Han C."/>
            <person name="Tapia R."/>
            <person name="Larimer F."/>
            <person name="Land M."/>
            <person name="Hauser L."/>
            <person name="Kyrpides N."/>
            <person name="Mikhailova N."/>
            <person name="Sorokin D.Y."/>
            <person name="Muyzer G."/>
            <person name="Woyke T."/>
        </authorList>
    </citation>
    <scope>NUCLEOTIDE SEQUENCE [LARGE SCALE GENOMIC DNA]</scope>
    <source>
        <strain evidence="13">DSM 19089 / UNIQEM U267 / AHT2</strain>
    </source>
</reference>
<feature type="binding site" description="axial binding residue" evidence="9">
    <location>
        <position position="226"/>
    </location>
    <ligand>
        <name>heme c</name>
        <dbReference type="ChEBI" id="CHEBI:61717"/>
        <label>2</label>
    </ligand>
    <ligandPart>
        <name>Fe</name>
        <dbReference type="ChEBI" id="CHEBI:18248"/>
    </ligandPart>
</feature>
<dbReference type="InterPro" id="IPR009056">
    <property type="entry name" value="Cyt_c-like_dom"/>
</dbReference>
<dbReference type="RefSeq" id="WP_013162382.1">
    <property type="nucleotide sequence ID" value="NC_014216.1"/>
</dbReference>
<dbReference type="EMBL" id="CP001940">
    <property type="protein sequence ID" value="ADH84851.1"/>
    <property type="molecule type" value="Genomic_DNA"/>
</dbReference>
<dbReference type="PROSITE" id="PS51007">
    <property type="entry name" value="CYTC"/>
    <property type="match status" value="2"/>
</dbReference>
<sequence length="347" mass="38322">MKRFYALFVGGALLLAGAVGVAMASGHGLASYKDNFEPITVMYVDNPDNPVTPEKVELGRKLYHDPRLSKSGLFSCNTCHNIATWGMSKLPVDIGHQWRLGPVNSGTVFNAAFYEAQFWDGRAADLEEQAKGPILAHEEMAMPSEELAVERIASIPEYVSRFKVSFPEDAEPLTYDNIANAIAAFERTLLTPGRWDRFLLGDNDSLSRAEHEGMKAFVDMGCARCHNGVALGGGFEKMGLVNNYPSESPSQGRYDVTGKQEDKNVFKMTTLRNIEHTYPYFHDGAVWELEEAVRIMARLQLGRQLNDAETKSIVTFLKALTGEIPEHALRLPVLPASTAATPRPDPS</sequence>
<keyword evidence="12" id="KW-0575">Peroxidase</keyword>
<keyword evidence="3 9" id="KW-0479">Metal-binding</keyword>
<dbReference type="InterPro" id="IPR026259">
    <property type="entry name" value="MauG/Cytc_peroxidase"/>
</dbReference>
<comment type="cofactor">
    <cofactor evidence="8">
        <name>heme</name>
        <dbReference type="ChEBI" id="CHEBI:30413"/>
    </cofactor>
    <text evidence="8">Binds 2 heme groups.</text>
</comment>
<feature type="binding site" description="axial binding residue" evidence="9">
    <location>
        <position position="80"/>
    </location>
    <ligand>
        <name>heme c</name>
        <dbReference type="ChEBI" id="CHEBI:61717"/>
        <label>1</label>
    </ligand>
    <ligandPart>
        <name>Fe</name>
        <dbReference type="ChEBI" id="CHEBI:18248"/>
    </ligandPart>
</feature>
<dbReference type="Proteomes" id="UP000001508">
    <property type="component" value="Chromosome"/>
</dbReference>
<name>D6Z5W9_DESAT</name>
<feature type="binding site" description="covalent" evidence="8">
    <location>
        <position position="222"/>
    </location>
    <ligand>
        <name>heme c</name>
        <dbReference type="ChEBI" id="CHEBI:61717"/>
        <label>2</label>
    </ligand>
</feature>
<dbReference type="GO" id="GO:0046872">
    <property type="term" value="F:metal ion binding"/>
    <property type="evidence" value="ECO:0007669"/>
    <property type="project" value="UniProtKB-KW"/>
</dbReference>
<dbReference type="InterPro" id="IPR036909">
    <property type="entry name" value="Cyt_c-like_dom_sf"/>
</dbReference>
<keyword evidence="2 8" id="KW-0349">Heme</keyword>
<dbReference type="HOGENOM" id="CLU_034652_1_1_7"/>
<dbReference type="Gene3D" id="1.10.760.10">
    <property type="entry name" value="Cytochrome c-like domain"/>
    <property type="match status" value="2"/>
</dbReference>
<dbReference type="InParanoid" id="D6Z5W9"/>
<dbReference type="PANTHER" id="PTHR30600:SF7">
    <property type="entry name" value="CYTOCHROME C PEROXIDASE-RELATED"/>
    <property type="match status" value="1"/>
</dbReference>
<evidence type="ECO:0000256" key="6">
    <source>
        <dbReference type="ARBA" id="ARBA00023002"/>
    </source>
</evidence>
<dbReference type="AlphaFoldDB" id="D6Z5W9"/>
<feature type="binding site" description="axial binding residue" evidence="9">
    <location>
        <position position="296"/>
    </location>
    <ligand>
        <name>heme c</name>
        <dbReference type="ChEBI" id="CHEBI:61717"/>
        <label>2</label>
    </ligand>
    <ligandPart>
        <name>Fe</name>
        <dbReference type="ChEBI" id="CHEBI:18248"/>
    </ligandPart>
</feature>
<evidence type="ECO:0000256" key="3">
    <source>
        <dbReference type="ARBA" id="ARBA00022723"/>
    </source>
</evidence>
<feature type="binding site" description="covalent" evidence="8">
    <location>
        <position position="225"/>
    </location>
    <ligand>
        <name>heme c</name>
        <dbReference type="ChEBI" id="CHEBI:61717"/>
        <label>2</label>
    </ligand>
</feature>
<evidence type="ECO:0000313" key="13">
    <source>
        <dbReference type="Proteomes" id="UP000001508"/>
    </source>
</evidence>
<evidence type="ECO:0000256" key="4">
    <source>
        <dbReference type="ARBA" id="ARBA00022729"/>
    </source>
</evidence>
<feature type="domain" description="Cytochrome c" evidence="11">
    <location>
        <begin position="208"/>
        <end position="321"/>
    </location>
</feature>
<dbReference type="GO" id="GO:0009055">
    <property type="term" value="F:electron transfer activity"/>
    <property type="evidence" value="ECO:0007669"/>
    <property type="project" value="InterPro"/>
</dbReference>
<dbReference type="InterPro" id="IPR004852">
    <property type="entry name" value="Di-haem_cyt_c_peroxidsae"/>
</dbReference>
<dbReference type="InterPro" id="IPR051395">
    <property type="entry name" value="Cytochrome_c_Peroxidase/MauG"/>
</dbReference>
<dbReference type="OrthoDB" id="9805202at2"/>
<evidence type="ECO:0000256" key="1">
    <source>
        <dbReference type="ARBA" id="ARBA00004418"/>
    </source>
</evidence>
<evidence type="ECO:0000313" key="12">
    <source>
        <dbReference type="EMBL" id="ADH84851.1"/>
    </source>
</evidence>
<keyword evidence="4 10" id="KW-0732">Signal</keyword>
<evidence type="ECO:0000256" key="2">
    <source>
        <dbReference type="ARBA" id="ARBA00022617"/>
    </source>
</evidence>
<feature type="binding site" description="covalent" evidence="8">
    <location>
        <position position="79"/>
    </location>
    <ligand>
        <name>heme c</name>
        <dbReference type="ChEBI" id="CHEBI:61717"/>
        <label>1</label>
    </ligand>
</feature>
<evidence type="ECO:0000256" key="10">
    <source>
        <dbReference type="SAM" id="SignalP"/>
    </source>
</evidence>
<dbReference type="KEGG" id="dak:DaAHT2_0138"/>
<organism evidence="12 13">
    <name type="scientific">Desulfurivibrio alkaliphilus (strain DSM 19089 / UNIQEM U267 / AHT2)</name>
    <dbReference type="NCBI Taxonomy" id="589865"/>
    <lineage>
        <taxon>Bacteria</taxon>
        <taxon>Pseudomonadati</taxon>
        <taxon>Thermodesulfobacteriota</taxon>
        <taxon>Desulfobulbia</taxon>
        <taxon>Desulfobulbales</taxon>
        <taxon>Desulfobulbaceae</taxon>
        <taxon>Desulfurivibrio</taxon>
    </lineage>
</organism>